<feature type="region of interest" description="Disordered" evidence="1">
    <location>
        <begin position="11"/>
        <end position="31"/>
    </location>
</feature>
<dbReference type="Proteomes" id="UP001152562">
    <property type="component" value="Unassembled WGS sequence"/>
</dbReference>
<name>A0A9P0TRW8_PIEBR</name>
<reference evidence="2" key="1">
    <citation type="submission" date="2022-05" db="EMBL/GenBank/DDBJ databases">
        <authorList>
            <person name="Okamura Y."/>
        </authorList>
    </citation>
    <scope>NUCLEOTIDE SEQUENCE</scope>
</reference>
<evidence type="ECO:0000313" key="3">
    <source>
        <dbReference type="Proteomes" id="UP001152562"/>
    </source>
</evidence>
<proteinExistence type="predicted"/>
<evidence type="ECO:0000256" key="1">
    <source>
        <dbReference type="SAM" id="MobiDB-lite"/>
    </source>
</evidence>
<gene>
    <name evidence="2" type="ORF">PIBRA_LOCUS10157</name>
</gene>
<dbReference type="AlphaFoldDB" id="A0A9P0TRW8"/>
<accession>A0A9P0TRW8</accession>
<comment type="caution">
    <text evidence="2">The sequence shown here is derived from an EMBL/GenBank/DDBJ whole genome shotgun (WGS) entry which is preliminary data.</text>
</comment>
<sequence length="246" mass="25805">MGCGSSGHVIAPAPGQENGSVANGHTVNSHHDNDLPTVLLPDTPAKPKPPIAFEIPIEEFDSSHRAITPPAHLQRLLRPPSTDVSLPHIEGKLAEAEQRRQAILQQRAASAQKRSQKITKSFQDFKKFDKTEFFACLLAVAATANGYGYGLGHGIGGYRLSAPIISAPIITAPAYSTANLYKAAPIPVVRTSYVAAPVIRTVPVVRTVAVAAPAVSVASYGSYGGYGGYGSYGGYGGHGLSYGYGH</sequence>
<organism evidence="2 3">
    <name type="scientific">Pieris brassicae</name>
    <name type="common">White butterfly</name>
    <name type="synonym">Large white butterfly</name>
    <dbReference type="NCBI Taxonomy" id="7116"/>
    <lineage>
        <taxon>Eukaryota</taxon>
        <taxon>Metazoa</taxon>
        <taxon>Ecdysozoa</taxon>
        <taxon>Arthropoda</taxon>
        <taxon>Hexapoda</taxon>
        <taxon>Insecta</taxon>
        <taxon>Pterygota</taxon>
        <taxon>Neoptera</taxon>
        <taxon>Endopterygota</taxon>
        <taxon>Lepidoptera</taxon>
        <taxon>Glossata</taxon>
        <taxon>Ditrysia</taxon>
        <taxon>Papilionoidea</taxon>
        <taxon>Pieridae</taxon>
        <taxon>Pierinae</taxon>
        <taxon>Pieris</taxon>
    </lineage>
</organism>
<protein>
    <submittedName>
        <fullName evidence="2">Uncharacterized protein</fullName>
    </submittedName>
</protein>
<keyword evidence="3" id="KW-1185">Reference proteome</keyword>
<evidence type="ECO:0000313" key="2">
    <source>
        <dbReference type="EMBL" id="CAH4033931.1"/>
    </source>
</evidence>
<dbReference type="EMBL" id="CALOZG010000035">
    <property type="protein sequence ID" value="CAH4033931.1"/>
    <property type="molecule type" value="Genomic_DNA"/>
</dbReference>
<feature type="compositionally biased region" description="Polar residues" evidence="1">
    <location>
        <begin position="17"/>
        <end position="27"/>
    </location>
</feature>